<evidence type="ECO:0000313" key="2">
    <source>
        <dbReference type="EMBL" id="KFX53119.1"/>
    </source>
</evidence>
<evidence type="ECO:0000256" key="1">
    <source>
        <dbReference type="SAM" id="MobiDB-lite"/>
    </source>
</evidence>
<comment type="caution">
    <text evidence="2">The sequence shown here is derived from an EMBL/GenBank/DDBJ whole genome shotgun (WGS) entry which is preliminary data.</text>
</comment>
<name>A0A093VT06_TALMA</name>
<organism evidence="2">
    <name type="scientific">Talaromyces marneffei PM1</name>
    <dbReference type="NCBI Taxonomy" id="1077442"/>
    <lineage>
        <taxon>Eukaryota</taxon>
        <taxon>Fungi</taxon>
        <taxon>Dikarya</taxon>
        <taxon>Ascomycota</taxon>
        <taxon>Pezizomycotina</taxon>
        <taxon>Eurotiomycetes</taxon>
        <taxon>Eurotiomycetidae</taxon>
        <taxon>Eurotiales</taxon>
        <taxon>Trichocomaceae</taxon>
        <taxon>Talaromyces</taxon>
        <taxon>Talaromyces sect. Talaromyces</taxon>
    </lineage>
</organism>
<dbReference type="AlphaFoldDB" id="A0A093VT06"/>
<dbReference type="EMBL" id="JPOX01000001">
    <property type="protein sequence ID" value="KFX53119.1"/>
    <property type="molecule type" value="Genomic_DNA"/>
</dbReference>
<gene>
    <name evidence="2" type="ORF">GQ26_0010050</name>
</gene>
<accession>A0A093VT06</accession>
<sequence length="165" mass="19057">MTMDSESRRIGNLRECKEQLNNSEEERKKQQRKIEEQQKRICENEYLILAVYPNELEWTAGNADADSRYTRNVIIHGGDIKYAIRAVEFLEELGETTRAQNASEGFRITYGLSIGELRPILATAPEELVDLLNKRAVLEKLRKWKGIFHKGTEKWIEACDKATKG</sequence>
<feature type="region of interest" description="Disordered" evidence="1">
    <location>
        <begin position="1"/>
        <end position="31"/>
    </location>
</feature>
<reference evidence="2" key="1">
    <citation type="journal article" date="2014" name="PLoS Genet.">
        <title>Signature Gene Expression Reveals Novel Clues to the Molecular Mechanisms of Dimorphic Transition in Penicillium marneffei.</title>
        <authorList>
            <person name="Yang E."/>
            <person name="Wang G."/>
            <person name="Cai J."/>
            <person name="Woo P.C."/>
            <person name="Lau S.K."/>
            <person name="Yuen K.-Y."/>
            <person name="Chow W.-N."/>
            <person name="Lin X."/>
        </authorList>
    </citation>
    <scope>NUCLEOTIDE SEQUENCE [LARGE SCALE GENOMIC DNA]</scope>
    <source>
        <strain evidence="2">PM1</strain>
    </source>
</reference>
<dbReference type="HOGENOM" id="CLU_1611343_0_0_1"/>
<proteinExistence type="predicted"/>
<protein>
    <submittedName>
        <fullName evidence="2">Uncharacterized protein</fullName>
    </submittedName>
</protein>